<evidence type="ECO:0000313" key="2">
    <source>
        <dbReference type="EMBL" id="KAK3371884.1"/>
    </source>
</evidence>
<name>A0AAE0K8J2_9PEZI</name>
<protein>
    <recommendedName>
        <fullName evidence="1">DUF7924 domain-containing protein</fullName>
    </recommendedName>
</protein>
<dbReference type="AlphaFoldDB" id="A0AAE0K8J2"/>
<feature type="domain" description="DUF7924" evidence="1">
    <location>
        <begin position="3"/>
        <end position="142"/>
    </location>
</feature>
<organism evidence="2 3">
    <name type="scientific">Podospora didyma</name>
    <dbReference type="NCBI Taxonomy" id="330526"/>
    <lineage>
        <taxon>Eukaryota</taxon>
        <taxon>Fungi</taxon>
        <taxon>Dikarya</taxon>
        <taxon>Ascomycota</taxon>
        <taxon>Pezizomycotina</taxon>
        <taxon>Sordariomycetes</taxon>
        <taxon>Sordariomycetidae</taxon>
        <taxon>Sordariales</taxon>
        <taxon>Podosporaceae</taxon>
        <taxon>Podospora</taxon>
    </lineage>
</organism>
<reference evidence="2" key="2">
    <citation type="submission" date="2023-06" db="EMBL/GenBank/DDBJ databases">
        <authorList>
            <consortium name="Lawrence Berkeley National Laboratory"/>
            <person name="Haridas S."/>
            <person name="Hensen N."/>
            <person name="Bonometti L."/>
            <person name="Westerberg I."/>
            <person name="Brannstrom I.O."/>
            <person name="Guillou S."/>
            <person name="Cros-Aarteil S."/>
            <person name="Calhoun S."/>
            <person name="Kuo A."/>
            <person name="Mondo S."/>
            <person name="Pangilinan J."/>
            <person name="Riley R."/>
            <person name="LaButti K."/>
            <person name="Andreopoulos B."/>
            <person name="Lipzen A."/>
            <person name="Chen C."/>
            <person name="Yanf M."/>
            <person name="Daum C."/>
            <person name="Ng V."/>
            <person name="Clum A."/>
            <person name="Steindorff A."/>
            <person name="Ohm R."/>
            <person name="Martin F."/>
            <person name="Silar P."/>
            <person name="Natvig D."/>
            <person name="Lalanne C."/>
            <person name="Gautier V."/>
            <person name="Ament-velasquez S.L."/>
            <person name="Kruys A."/>
            <person name="Hutchinson M.I."/>
            <person name="Powell A.J."/>
            <person name="Barry K."/>
            <person name="Miller A.N."/>
            <person name="Grigoriev I.V."/>
            <person name="Debuchy R."/>
            <person name="Gladieux P."/>
            <person name="Thoren M.H."/>
            <person name="Johannesson H."/>
        </authorList>
    </citation>
    <scope>NUCLEOTIDE SEQUENCE</scope>
    <source>
        <strain evidence="2">CBS 232.78</strain>
    </source>
</reference>
<dbReference type="PANTHER" id="PTHR42470:SF1">
    <property type="entry name" value="VAST DOMAIN-CONTAINING PROTEIN"/>
    <property type="match status" value="1"/>
</dbReference>
<dbReference type="Proteomes" id="UP001285441">
    <property type="component" value="Unassembled WGS sequence"/>
</dbReference>
<evidence type="ECO:0000259" key="1">
    <source>
        <dbReference type="Pfam" id="PF25545"/>
    </source>
</evidence>
<sequence>MIYGYNDEGFPQQRAQLISMGTEMEANNEGLLYPFFVIEFKGDGPSGSGSLWVATNQCLGGSTSCINIAERLNHQPRKCESENIKPINSAAFSVAMSGTEARLYISWRHNELDYYMANIENFLLQRPEHYIEFRKYVLNIID</sequence>
<comment type="caution">
    <text evidence="2">The sequence shown here is derived from an EMBL/GenBank/DDBJ whole genome shotgun (WGS) entry which is preliminary data.</text>
</comment>
<reference evidence="2" key="1">
    <citation type="journal article" date="2023" name="Mol. Phylogenet. Evol.">
        <title>Genome-scale phylogeny and comparative genomics of the fungal order Sordariales.</title>
        <authorList>
            <person name="Hensen N."/>
            <person name="Bonometti L."/>
            <person name="Westerberg I."/>
            <person name="Brannstrom I.O."/>
            <person name="Guillou S."/>
            <person name="Cros-Aarteil S."/>
            <person name="Calhoun S."/>
            <person name="Haridas S."/>
            <person name="Kuo A."/>
            <person name="Mondo S."/>
            <person name="Pangilinan J."/>
            <person name="Riley R."/>
            <person name="LaButti K."/>
            <person name="Andreopoulos B."/>
            <person name="Lipzen A."/>
            <person name="Chen C."/>
            <person name="Yan M."/>
            <person name="Daum C."/>
            <person name="Ng V."/>
            <person name="Clum A."/>
            <person name="Steindorff A."/>
            <person name="Ohm R.A."/>
            <person name="Martin F."/>
            <person name="Silar P."/>
            <person name="Natvig D.O."/>
            <person name="Lalanne C."/>
            <person name="Gautier V."/>
            <person name="Ament-Velasquez S.L."/>
            <person name="Kruys A."/>
            <person name="Hutchinson M.I."/>
            <person name="Powell A.J."/>
            <person name="Barry K."/>
            <person name="Miller A.N."/>
            <person name="Grigoriev I.V."/>
            <person name="Debuchy R."/>
            <person name="Gladieux P."/>
            <person name="Hiltunen Thoren M."/>
            <person name="Johannesson H."/>
        </authorList>
    </citation>
    <scope>NUCLEOTIDE SEQUENCE</scope>
    <source>
        <strain evidence="2">CBS 232.78</strain>
    </source>
</reference>
<dbReference type="PANTHER" id="PTHR42470">
    <property type="entry name" value="VAST DOMAIN-CONTAINING PROTEIN"/>
    <property type="match status" value="1"/>
</dbReference>
<gene>
    <name evidence="2" type="ORF">B0H63DRAFT_281890</name>
</gene>
<dbReference type="InterPro" id="IPR057684">
    <property type="entry name" value="DUF7924"/>
</dbReference>
<accession>A0AAE0K8J2</accession>
<keyword evidence="3" id="KW-1185">Reference proteome</keyword>
<dbReference type="Pfam" id="PF25545">
    <property type="entry name" value="DUF7924"/>
    <property type="match status" value="1"/>
</dbReference>
<evidence type="ECO:0000313" key="3">
    <source>
        <dbReference type="Proteomes" id="UP001285441"/>
    </source>
</evidence>
<dbReference type="EMBL" id="JAULSW010000008">
    <property type="protein sequence ID" value="KAK3371884.1"/>
    <property type="molecule type" value="Genomic_DNA"/>
</dbReference>
<proteinExistence type="predicted"/>